<dbReference type="Gene3D" id="3.30.70.270">
    <property type="match status" value="1"/>
</dbReference>
<dbReference type="SUPFAM" id="SSF141868">
    <property type="entry name" value="EAL domain-like"/>
    <property type="match status" value="1"/>
</dbReference>
<dbReference type="OrthoDB" id="9804951at2"/>
<dbReference type="Proteomes" id="UP000299580">
    <property type="component" value="Chromosome"/>
</dbReference>
<evidence type="ECO:0000259" key="4">
    <source>
        <dbReference type="PROSITE" id="PS50887"/>
    </source>
</evidence>
<feature type="domain" description="HAMP" evidence="3">
    <location>
        <begin position="258"/>
        <end position="302"/>
    </location>
</feature>
<dbReference type="KEGG" id="brb:EH207_15880"/>
<keyword evidence="1" id="KW-0472">Membrane</keyword>
<feature type="domain" description="GGDEF" evidence="4">
    <location>
        <begin position="347"/>
        <end position="481"/>
    </location>
</feature>
<dbReference type="InterPro" id="IPR052155">
    <property type="entry name" value="Biofilm_reg_signaling"/>
</dbReference>
<dbReference type="RefSeq" id="WP_137714857.1">
    <property type="nucleotide sequence ID" value="NZ_JBHRVE010000003.1"/>
</dbReference>
<dbReference type="PROSITE" id="PS50883">
    <property type="entry name" value="EAL"/>
    <property type="match status" value="1"/>
</dbReference>
<dbReference type="SUPFAM" id="SSF55073">
    <property type="entry name" value="Nucleotide cyclase"/>
    <property type="match status" value="1"/>
</dbReference>
<dbReference type="PROSITE" id="PS50885">
    <property type="entry name" value="HAMP"/>
    <property type="match status" value="1"/>
</dbReference>
<dbReference type="NCBIfam" id="TIGR00254">
    <property type="entry name" value="GGDEF"/>
    <property type="match status" value="1"/>
</dbReference>
<feature type="transmembrane region" description="Helical" evidence="1">
    <location>
        <begin position="229"/>
        <end position="248"/>
    </location>
</feature>
<evidence type="ECO:0000313" key="5">
    <source>
        <dbReference type="EMBL" id="QCR09858.1"/>
    </source>
</evidence>
<proteinExistence type="predicted"/>
<dbReference type="InterPro" id="IPR001633">
    <property type="entry name" value="EAL_dom"/>
</dbReference>
<dbReference type="SMART" id="SM00267">
    <property type="entry name" value="GGDEF"/>
    <property type="match status" value="1"/>
</dbReference>
<accession>A0A4P8QS34</accession>
<gene>
    <name evidence="5" type="ORF">EH207_15880</name>
</gene>
<evidence type="ECO:0000313" key="6">
    <source>
        <dbReference type="Proteomes" id="UP000299580"/>
    </source>
</evidence>
<dbReference type="Gene3D" id="3.20.20.450">
    <property type="entry name" value="EAL domain"/>
    <property type="match status" value="1"/>
</dbReference>
<dbReference type="SMART" id="SM00052">
    <property type="entry name" value="EAL"/>
    <property type="match status" value="1"/>
</dbReference>
<dbReference type="GO" id="GO:0016020">
    <property type="term" value="C:membrane"/>
    <property type="evidence" value="ECO:0007669"/>
    <property type="project" value="InterPro"/>
</dbReference>
<dbReference type="AlphaFoldDB" id="A0A4P8QS34"/>
<dbReference type="SUPFAM" id="SSF158472">
    <property type="entry name" value="HAMP domain-like"/>
    <property type="match status" value="1"/>
</dbReference>
<evidence type="ECO:0000259" key="2">
    <source>
        <dbReference type="PROSITE" id="PS50883"/>
    </source>
</evidence>
<dbReference type="PROSITE" id="PS50887">
    <property type="entry name" value="GGDEF"/>
    <property type="match status" value="1"/>
</dbReference>
<protein>
    <submittedName>
        <fullName evidence="5">EAL domain-containing protein</fullName>
    </submittedName>
</protein>
<dbReference type="InterPro" id="IPR000160">
    <property type="entry name" value="GGDEF_dom"/>
</dbReference>
<dbReference type="InterPro" id="IPR035919">
    <property type="entry name" value="EAL_sf"/>
</dbReference>
<feature type="transmembrane region" description="Helical" evidence="1">
    <location>
        <begin position="36"/>
        <end position="59"/>
    </location>
</feature>
<dbReference type="Pfam" id="PF00563">
    <property type="entry name" value="EAL"/>
    <property type="match status" value="1"/>
</dbReference>
<dbReference type="InterPro" id="IPR003660">
    <property type="entry name" value="HAMP_dom"/>
</dbReference>
<keyword evidence="1" id="KW-0812">Transmembrane</keyword>
<feature type="domain" description="EAL" evidence="2">
    <location>
        <begin position="490"/>
        <end position="738"/>
    </location>
</feature>
<dbReference type="PANTHER" id="PTHR44757:SF2">
    <property type="entry name" value="BIOFILM ARCHITECTURE MAINTENANCE PROTEIN MBAA"/>
    <property type="match status" value="1"/>
</dbReference>
<dbReference type="CDD" id="cd01949">
    <property type="entry name" value="GGDEF"/>
    <property type="match status" value="1"/>
</dbReference>
<dbReference type="Pfam" id="PF00990">
    <property type="entry name" value="GGDEF"/>
    <property type="match status" value="1"/>
</dbReference>
<name>A0A4P8QS34_9GAMM</name>
<dbReference type="Gene3D" id="6.10.340.10">
    <property type="match status" value="1"/>
</dbReference>
<dbReference type="InterPro" id="IPR029787">
    <property type="entry name" value="Nucleotide_cyclase"/>
</dbReference>
<dbReference type="GO" id="GO:0007165">
    <property type="term" value="P:signal transduction"/>
    <property type="evidence" value="ECO:0007669"/>
    <property type="project" value="InterPro"/>
</dbReference>
<keyword evidence="6" id="KW-1185">Reference proteome</keyword>
<keyword evidence="1" id="KW-1133">Transmembrane helix</keyword>
<dbReference type="InterPro" id="IPR043128">
    <property type="entry name" value="Rev_trsase/Diguanyl_cyclase"/>
</dbReference>
<feature type="transmembrane region" description="Helical" evidence="1">
    <location>
        <begin position="189"/>
        <end position="209"/>
    </location>
</feature>
<reference evidence="5 6" key="1">
    <citation type="submission" date="2018-11" db="EMBL/GenBank/DDBJ databases">
        <title>Genome sequences of Brenneria nigrifluens and Brenneria rubrifaciens.</title>
        <authorList>
            <person name="Poret-Peterson A.T."/>
            <person name="McClean A.E."/>
            <person name="Kluepfel D.A."/>
        </authorList>
    </citation>
    <scope>NUCLEOTIDE SEQUENCE [LARGE SCALE GENOMIC DNA]</scope>
    <source>
        <strain evidence="5 6">6D370</strain>
    </source>
</reference>
<evidence type="ECO:0000259" key="3">
    <source>
        <dbReference type="PROSITE" id="PS50885"/>
    </source>
</evidence>
<evidence type="ECO:0000256" key="1">
    <source>
        <dbReference type="SAM" id="Phobius"/>
    </source>
</evidence>
<organism evidence="5 6">
    <name type="scientific">Brenneria rubrifaciens</name>
    <dbReference type="NCBI Taxonomy" id="55213"/>
    <lineage>
        <taxon>Bacteria</taxon>
        <taxon>Pseudomonadati</taxon>
        <taxon>Pseudomonadota</taxon>
        <taxon>Gammaproteobacteria</taxon>
        <taxon>Enterobacterales</taxon>
        <taxon>Pectobacteriaceae</taxon>
        <taxon>Brenneria</taxon>
    </lineage>
</organism>
<sequence>MPRIRSIKTVDRTVPDGGGHPARSLRFGYGSILGKITLFIVLSIIFSYVVGAAAGWMIVDKSSQEQWQRQSQMNAHITSYIIRSIYTSITVNVNELGHIIDIRTNRFLGDDEYILETGFNPADVLALAATQTRNEVWLFRYTEQEGFISITNAGGVGGGSMLETEEGKAMAPQALENALSGFIRIDRQVYFASILPVLTPSGHMLGAIVSSIGKKQDLYKIHNTLLRNSLLALFAILILTALIIVLPVKRFFYSVPVLIQALSRIAQNDTSNVTPFLERNDEIGRLAAAIEKLRQAVVEREYLQQVKETAQKMEYMAHHDSLTGLPNRTFFSLALDTAIAKLRSKGAHFNLMLLDLDRFKTVNDTFGHAAGDELLANVSSRLTVLLGTGDVVARLGGDEFAIIQPVRRSQVREGRLLAEQILKEISSPFYYGGNELNVGVSIGIVCAPLYGDEARVLMENADLALYTSKNTGRCNYHFFECGMTMPSACNSCHDWDIEGGIERQEFELYYQPQCLADRTIVGYEALIRWHHPEHGLLMPDVFIDQAEKTGLIVKLGEWIIRRACADAASYMDGRSVSVNVSVVQLNRAGLVKTLEHALSESGLSPSRLEIEVTESVMLDRSVALSVLQAIRGLGVGIALDDLGTGYASLDCLTDFPFTRVKLDQGLIAGLAEREANRIIVSTIIGLVRRLGMEAVAEGVETARQRQWLINAGCQFMQGEFLGSAQPIPRIASNKVRSVQI</sequence>
<dbReference type="PANTHER" id="PTHR44757">
    <property type="entry name" value="DIGUANYLATE CYCLASE DGCP"/>
    <property type="match status" value="1"/>
</dbReference>
<dbReference type="EMBL" id="CP034035">
    <property type="protein sequence ID" value="QCR09858.1"/>
    <property type="molecule type" value="Genomic_DNA"/>
</dbReference>
<dbReference type="CDD" id="cd01948">
    <property type="entry name" value="EAL"/>
    <property type="match status" value="1"/>
</dbReference>